<keyword evidence="1" id="KW-0812">Transmembrane</keyword>
<dbReference type="OrthoDB" id="3388214at2"/>
<organism evidence="2 3">
    <name type="scientific">Actinomadura hallensis</name>
    <dbReference type="NCBI Taxonomy" id="337895"/>
    <lineage>
        <taxon>Bacteria</taxon>
        <taxon>Bacillati</taxon>
        <taxon>Actinomycetota</taxon>
        <taxon>Actinomycetes</taxon>
        <taxon>Streptosporangiales</taxon>
        <taxon>Thermomonosporaceae</taxon>
        <taxon>Actinomadura</taxon>
    </lineage>
</organism>
<reference evidence="2 3" key="1">
    <citation type="submission" date="2019-06" db="EMBL/GenBank/DDBJ databases">
        <title>Sequencing the genomes of 1000 actinobacteria strains.</title>
        <authorList>
            <person name="Klenk H.-P."/>
        </authorList>
    </citation>
    <scope>NUCLEOTIDE SEQUENCE [LARGE SCALE GENOMIC DNA]</scope>
    <source>
        <strain evidence="2 3">DSM 45043</strain>
    </source>
</reference>
<dbReference type="EMBL" id="VFPO01000001">
    <property type="protein sequence ID" value="TQM71224.1"/>
    <property type="molecule type" value="Genomic_DNA"/>
</dbReference>
<comment type="caution">
    <text evidence="2">The sequence shown here is derived from an EMBL/GenBank/DDBJ whole genome shotgun (WGS) entry which is preliminary data.</text>
</comment>
<name>A0A543IKW6_9ACTN</name>
<proteinExistence type="predicted"/>
<keyword evidence="1" id="KW-0472">Membrane</keyword>
<feature type="transmembrane region" description="Helical" evidence="1">
    <location>
        <begin position="67"/>
        <end position="92"/>
    </location>
</feature>
<evidence type="ECO:0000313" key="2">
    <source>
        <dbReference type="EMBL" id="TQM71224.1"/>
    </source>
</evidence>
<dbReference type="Proteomes" id="UP000316706">
    <property type="component" value="Unassembled WGS sequence"/>
</dbReference>
<feature type="transmembrane region" description="Helical" evidence="1">
    <location>
        <begin position="104"/>
        <end position="125"/>
    </location>
</feature>
<keyword evidence="1" id="KW-1133">Transmembrane helix</keyword>
<evidence type="ECO:0000313" key="3">
    <source>
        <dbReference type="Proteomes" id="UP000316706"/>
    </source>
</evidence>
<protein>
    <recommendedName>
        <fullName evidence="4">DUF1449 family protein</fullName>
    </recommendedName>
</protein>
<sequence length="221" mass="22073">MAEFIDAAFGFPTALFTFSLMVVAGYWALVLAGGLDLDLLGAGADADAGAGAGAGDEGSADGPVSGWFAFLGLGGVPATVVLSLLIALAWFVSLAGSALTSGGGARTAVLAAALLAAWAGTRLAVLPLRRVLRRPAEASLRHFVGLPCVIRTGRVGPDFGQAEVTAPDGSSAVVQVRLPAADAAAGTALTAGSTALIFDFDPSGEFFYVMPHDAALDRPAG</sequence>
<dbReference type="RefSeq" id="WP_141972623.1">
    <property type="nucleotide sequence ID" value="NZ_VFPO01000001.1"/>
</dbReference>
<evidence type="ECO:0008006" key="4">
    <source>
        <dbReference type="Google" id="ProtNLM"/>
    </source>
</evidence>
<keyword evidence="3" id="KW-1185">Reference proteome</keyword>
<accession>A0A543IKW6</accession>
<evidence type="ECO:0000256" key="1">
    <source>
        <dbReference type="SAM" id="Phobius"/>
    </source>
</evidence>
<feature type="transmembrane region" description="Helical" evidence="1">
    <location>
        <begin position="7"/>
        <end position="29"/>
    </location>
</feature>
<gene>
    <name evidence="2" type="ORF">FHX41_4983</name>
</gene>
<dbReference type="AlphaFoldDB" id="A0A543IKW6"/>